<reference evidence="4" key="1">
    <citation type="journal article" date="2019" name="Int. J. Syst. Evol. Microbiol.">
        <title>The Global Catalogue of Microorganisms (GCM) 10K type strain sequencing project: providing services to taxonomists for standard genome sequencing and annotation.</title>
        <authorList>
            <consortium name="The Broad Institute Genomics Platform"/>
            <consortium name="The Broad Institute Genome Sequencing Center for Infectious Disease"/>
            <person name="Wu L."/>
            <person name="Ma J."/>
        </authorList>
    </citation>
    <scope>NUCLEOTIDE SEQUENCE [LARGE SCALE GENOMIC DNA]</scope>
    <source>
        <strain evidence="4">XZYJ18</strain>
    </source>
</reference>
<proteinExistence type="inferred from homology"/>
<evidence type="ECO:0000256" key="2">
    <source>
        <dbReference type="RuleBase" id="RU362080"/>
    </source>
</evidence>
<protein>
    <recommendedName>
        <fullName evidence="2">Antitoxin</fullName>
    </recommendedName>
</protein>
<gene>
    <name evidence="3" type="ORF">ACFO4E_00695</name>
</gene>
<dbReference type="SUPFAM" id="SSF143120">
    <property type="entry name" value="YefM-like"/>
    <property type="match status" value="1"/>
</dbReference>
<dbReference type="RefSeq" id="WP_378570451.1">
    <property type="nucleotide sequence ID" value="NZ_JBHSFQ010000001.1"/>
</dbReference>
<accession>A0ABV9DNP4</accession>
<sequence length="83" mass="9374">MTQTVSSREFRTHLSEAIDRAKAGDATVVTRNGRAVGAFVPMEVLEQARQRDEDELRRLIDERRDSPTVSLAEVMSETLARDE</sequence>
<evidence type="ECO:0000313" key="4">
    <source>
        <dbReference type="Proteomes" id="UP001595923"/>
    </source>
</evidence>
<organism evidence="3 4">
    <name type="scientific">Nocardiopsis mangrovi</name>
    <dbReference type="NCBI Taxonomy" id="1179818"/>
    <lineage>
        <taxon>Bacteria</taxon>
        <taxon>Bacillati</taxon>
        <taxon>Actinomycetota</taxon>
        <taxon>Actinomycetes</taxon>
        <taxon>Streptosporangiales</taxon>
        <taxon>Nocardiopsidaceae</taxon>
        <taxon>Nocardiopsis</taxon>
    </lineage>
</organism>
<dbReference type="EMBL" id="JBHSFQ010000001">
    <property type="protein sequence ID" value="MFC4560366.1"/>
    <property type="molecule type" value="Genomic_DNA"/>
</dbReference>
<evidence type="ECO:0000313" key="3">
    <source>
        <dbReference type="EMBL" id="MFC4560366.1"/>
    </source>
</evidence>
<comment type="function">
    <text evidence="2">Antitoxin component of a type II toxin-antitoxin (TA) system.</text>
</comment>
<dbReference type="InterPro" id="IPR006442">
    <property type="entry name" value="Antitoxin_Phd/YefM"/>
</dbReference>
<dbReference type="Proteomes" id="UP001595923">
    <property type="component" value="Unassembled WGS sequence"/>
</dbReference>
<dbReference type="Pfam" id="PF02604">
    <property type="entry name" value="PhdYeFM_antitox"/>
    <property type="match status" value="1"/>
</dbReference>
<dbReference type="Gene3D" id="3.40.1620.10">
    <property type="entry name" value="YefM-like domain"/>
    <property type="match status" value="1"/>
</dbReference>
<dbReference type="InterPro" id="IPR036165">
    <property type="entry name" value="YefM-like_sf"/>
</dbReference>
<comment type="caution">
    <text evidence="3">The sequence shown here is derived from an EMBL/GenBank/DDBJ whole genome shotgun (WGS) entry which is preliminary data.</text>
</comment>
<keyword evidence="4" id="KW-1185">Reference proteome</keyword>
<comment type="similarity">
    <text evidence="1 2">Belongs to the phD/YefM antitoxin family.</text>
</comment>
<name>A0ABV9DNP4_9ACTN</name>
<dbReference type="NCBIfam" id="TIGR01552">
    <property type="entry name" value="phd_fam"/>
    <property type="match status" value="1"/>
</dbReference>
<evidence type="ECO:0000256" key="1">
    <source>
        <dbReference type="ARBA" id="ARBA00009981"/>
    </source>
</evidence>